<organism evidence="1 2">
    <name type="scientific">Paludifilum halophilum</name>
    <dbReference type="NCBI Taxonomy" id="1642702"/>
    <lineage>
        <taxon>Bacteria</taxon>
        <taxon>Bacillati</taxon>
        <taxon>Bacillota</taxon>
        <taxon>Bacilli</taxon>
        <taxon>Bacillales</taxon>
        <taxon>Thermoactinomycetaceae</taxon>
        <taxon>Paludifilum</taxon>
    </lineage>
</organism>
<evidence type="ECO:0000313" key="1">
    <source>
        <dbReference type="EMBL" id="OYD07694.1"/>
    </source>
</evidence>
<evidence type="ECO:0000313" key="2">
    <source>
        <dbReference type="Proteomes" id="UP000215459"/>
    </source>
</evidence>
<sequence>MLSDFSSYQAYLDRYKTFYSEEGDNRPPMLSEEDFQENFRLLEESYANYRRMILQGQEEEASYYYLNVINMLENQLAIADGADNFLPEGFLD</sequence>
<reference evidence="1 2" key="1">
    <citation type="submission" date="2017-07" db="EMBL/GenBank/DDBJ databases">
        <title>The genome sequence of Paludifilum halophilum highlights mechanisms for microbial adaptation to high salt environemnts.</title>
        <authorList>
            <person name="Belbahri L."/>
        </authorList>
    </citation>
    <scope>NUCLEOTIDE SEQUENCE [LARGE SCALE GENOMIC DNA]</scope>
    <source>
        <strain evidence="1 2">DSM 102817</strain>
    </source>
</reference>
<protein>
    <submittedName>
        <fullName evidence="1">Uncharacterized protein</fullName>
    </submittedName>
</protein>
<proteinExistence type="predicted"/>
<dbReference type="RefSeq" id="WP_094264365.1">
    <property type="nucleotide sequence ID" value="NZ_NOWF01000005.1"/>
</dbReference>
<keyword evidence="2" id="KW-1185">Reference proteome</keyword>
<dbReference type="AlphaFoldDB" id="A0A235B5W9"/>
<name>A0A235B5W9_9BACL</name>
<dbReference type="EMBL" id="NOWF01000005">
    <property type="protein sequence ID" value="OYD07694.1"/>
    <property type="molecule type" value="Genomic_DNA"/>
</dbReference>
<accession>A0A235B5W9</accession>
<dbReference type="OrthoDB" id="2989132at2"/>
<gene>
    <name evidence="1" type="ORF">CHM34_09460</name>
</gene>
<comment type="caution">
    <text evidence="1">The sequence shown here is derived from an EMBL/GenBank/DDBJ whole genome shotgun (WGS) entry which is preliminary data.</text>
</comment>
<dbReference type="Proteomes" id="UP000215459">
    <property type="component" value="Unassembled WGS sequence"/>
</dbReference>